<evidence type="ECO:0000256" key="5">
    <source>
        <dbReference type="SAM" id="Phobius"/>
    </source>
</evidence>
<comment type="caution">
    <text evidence="6">The sequence shown here is derived from an EMBL/GenBank/DDBJ whole genome shotgun (WGS) entry which is preliminary data.</text>
</comment>
<sequence>MPGSLKSHSITVNITSQLRFGEESAVELKPLDVESPTLPDEPSTSVPSRCSLEYLVYALYMMGFIIYGFSVVSEVSTKYAPWFYLSKPRWTLLTLAPFHSVGYNGSGDGQWKALDGWLWLLVLLFLALAMGSKLIRWSFRGRNEVVALQYFHVFVGLIFVAFLHGPSFYLPIVFTLINYVFALRCIRYHLSYRVFMTLMWTFQVGLLLSISYTGGYARFFFVPGPKTWWSQRFRWSVVFNMYTLRMIAFNMDMYEAFHDGAALQEKAVQKHDAVCVECAQMRESNPNRGEGTHTARCYKFRTEYPCQLRDYNLLSYMTYILYVPLYIAGPMSSFNAFVSHLHYPTTVMTRKQMLFYAFRVLLIYVVLIVLLHFAFVNAFRTYPKFLAKLSISQLAYLLYYSLAFLWLKFSLVWKLSRLAAILNGVDVPEDMRRCFSNTVSVRDFWRDWHASFNLWIVRYMYIPMGGNKKKHLNIFPIFFFIAIWHDIELHLLYWASCIIFIFVLELLAGYVWNLPFFSRLHHFRYQRLLRSFGGAFSVFGLIVANLIGFSQTRSGSVGQTDHLITSGLYAADPNFYLFSFLTFFCAAAMGIIERDIEAVELLRLKKKYKLN</sequence>
<evidence type="ECO:0000313" key="7">
    <source>
        <dbReference type="Proteomes" id="UP000192257"/>
    </source>
</evidence>
<dbReference type="OrthoDB" id="261651at2759"/>
<dbReference type="AlphaFoldDB" id="A0A1X0P616"/>
<feature type="transmembrane region" description="Helical" evidence="5">
    <location>
        <begin position="493"/>
        <end position="516"/>
    </location>
</feature>
<feature type="transmembrane region" description="Helical" evidence="5">
    <location>
        <begin position="471"/>
        <end position="487"/>
    </location>
</feature>
<feature type="transmembrane region" description="Helical" evidence="5">
    <location>
        <begin position="319"/>
        <end position="341"/>
    </location>
</feature>
<name>A0A1X0P616_9TRYP</name>
<dbReference type="RefSeq" id="XP_028886443.1">
    <property type="nucleotide sequence ID" value="XM_029021897.1"/>
</dbReference>
<gene>
    <name evidence="6" type="ORF">TM35_000031300</name>
</gene>
<keyword evidence="3 5" id="KW-1133">Transmembrane helix</keyword>
<dbReference type="Pfam" id="PF03062">
    <property type="entry name" value="MBOAT"/>
    <property type="match status" value="1"/>
</dbReference>
<keyword evidence="4 5" id="KW-0472">Membrane</keyword>
<dbReference type="GO" id="GO:0016746">
    <property type="term" value="F:acyltransferase activity"/>
    <property type="evidence" value="ECO:0007669"/>
    <property type="project" value="TreeGrafter"/>
</dbReference>
<proteinExistence type="predicted"/>
<dbReference type="EMBL" id="NBCO01000003">
    <property type="protein sequence ID" value="ORC92377.1"/>
    <property type="molecule type" value="Genomic_DNA"/>
</dbReference>
<protein>
    <submittedName>
        <fullName evidence="6">Glycerol uptake protein</fullName>
    </submittedName>
</protein>
<feature type="transmembrane region" description="Helical" evidence="5">
    <location>
        <begin position="385"/>
        <end position="407"/>
    </location>
</feature>
<comment type="subcellular location">
    <subcellularLocation>
        <location evidence="1">Membrane</location>
        <topology evidence="1">Multi-pass membrane protein</topology>
    </subcellularLocation>
</comment>
<dbReference type="InterPro" id="IPR004299">
    <property type="entry name" value="MBOAT_fam"/>
</dbReference>
<dbReference type="GeneID" id="39981677"/>
<feature type="transmembrane region" description="Helical" evidence="5">
    <location>
        <begin position="198"/>
        <end position="221"/>
    </location>
</feature>
<dbReference type="VEuPathDB" id="TriTrypDB:TM35_000031300"/>
<dbReference type="PANTHER" id="PTHR13285">
    <property type="entry name" value="ACYLTRANSFERASE"/>
    <property type="match status" value="1"/>
</dbReference>
<feature type="transmembrane region" description="Helical" evidence="5">
    <location>
        <begin position="116"/>
        <end position="135"/>
    </location>
</feature>
<organism evidence="6 7">
    <name type="scientific">Trypanosoma theileri</name>
    <dbReference type="NCBI Taxonomy" id="67003"/>
    <lineage>
        <taxon>Eukaryota</taxon>
        <taxon>Discoba</taxon>
        <taxon>Euglenozoa</taxon>
        <taxon>Kinetoplastea</taxon>
        <taxon>Metakinetoplastina</taxon>
        <taxon>Trypanosomatida</taxon>
        <taxon>Trypanosomatidae</taxon>
        <taxon>Trypanosoma</taxon>
    </lineage>
</organism>
<dbReference type="InterPro" id="IPR051085">
    <property type="entry name" value="MB_O-acyltransferase"/>
</dbReference>
<reference evidence="6 7" key="1">
    <citation type="submission" date="2017-03" db="EMBL/GenBank/DDBJ databases">
        <title>An alternative strategy for trypanosome survival in the mammalian bloodstream revealed through genome and transcriptome analysis of the ubiquitous bovine parasite Trypanosoma (Megatrypanum) theileri.</title>
        <authorList>
            <person name="Kelly S."/>
            <person name="Ivens A."/>
            <person name="Mott A."/>
            <person name="O'Neill E."/>
            <person name="Emms D."/>
            <person name="Macleod O."/>
            <person name="Voorheis P."/>
            <person name="Matthews J."/>
            <person name="Matthews K."/>
            <person name="Carrington M."/>
        </authorList>
    </citation>
    <scope>NUCLEOTIDE SEQUENCE [LARGE SCALE GENOMIC DNA]</scope>
    <source>
        <strain evidence="6">Edinburgh</strain>
    </source>
</reference>
<evidence type="ECO:0000313" key="6">
    <source>
        <dbReference type="EMBL" id="ORC92377.1"/>
    </source>
</evidence>
<feature type="transmembrane region" description="Helical" evidence="5">
    <location>
        <begin position="353"/>
        <end position="379"/>
    </location>
</feature>
<evidence type="ECO:0000256" key="1">
    <source>
        <dbReference type="ARBA" id="ARBA00004141"/>
    </source>
</evidence>
<feature type="transmembrane region" description="Helical" evidence="5">
    <location>
        <begin position="147"/>
        <end position="163"/>
    </location>
</feature>
<evidence type="ECO:0000256" key="2">
    <source>
        <dbReference type="ARBA" id="ARBA00022692"/>
    </source>
</evidence>
<feature type="transmembrane region" description="Helical" evidence="5">
    <location>
        <begin position="54"/>
        <end position="72"/>
    </location>
</feature>
<keyword evidence="2 5" id="KW-0812">Transmembrane</keyword>
<dbReference type="GO" id="GO:0005783">
    <property type="term" value="C:endoplasmic reticulum"/>
    <property type="evidence" value="ECO:0007669"/>
    <property type="project" value="TreeGrafter"/>
</dbReference>
<evidence type="ECO:0000256" key="3">
    <source>
        <dbReference type="ARBA" id="ARBA00022989"/>
    </source>
</evidence>
<dbReference type="GO" id="GO:0016020">
    <property type="term" value="C:membrane"/>
    <property type="evidence" value="ECO:0007669"/>
    <property type="project" value="UniProtKB-SubCell"/>
</dbReference>
<feature type="transmembrane region" description="Helical" evidence="5">
    <location>
        <begin position="528"/>
        <end position="549"/>
    </location>
</feature>
<accession>A0A1X0P616</accession>
<dbReference type="Proteomes" id="UP000192257">
    <property type="component" value="Unassembled WGS sequence"/>
</dbReference>
<feature type="transmembrane region" description="Helical" evidence="5">
    <location>
        <begin position="169"/>
        <end position="186"/>
    </location>
</feature>
<keyword evidence="7" id="KW-1185">Reference proteome</keyword>
<evidence type="ECO:0000256" key="4">
    <source>
        <dbReference type="ARBA" id="ARBA00023136"/>
    </source>
</evidence>
<dbReference type="PANTHER" id="PTHR13285:SF18">
    <property type="entry name" value="PROTEIN-CYSTEINE N-PALMITOYLTRANSFERASE RASP"/>
    <property type="match status" value="1"/>
</dbReference>
<feature type="transmembrane region" description="Helical" evidence="5">
    <location>
        <begin position="575"/>
        <end position="592"/>
    </location>
</feature>